<dbReference type="Proteomes" id="UP000000268">
    <property type="component" value="Plasmid pREB4"/>
</dbReference>
<evidence type="ECO:0000256" key="5">
    <source>
        <dbReference type="ARBA" id="ARBA00023136"/>
    </source>
</evidence>
<keyword evidence="2" id="KW-1003">Cell membrane</keyword>
<feature type="transmembrane region" description="Helical" evidence="7">
    <location>
        <begin position="21"/>
        <end position="40"/>
    </location>
</feature>
<feature type="region of interest" description="Disordered" evidence="6">
    <location>
        <begin position="462"/>
        <end position="485"/>
    </location>
</feature>
<evidence type="ECO:0000256" key="4">
    <source>
        <dbReference type="ARBA" id="ARBA00022989"/>
    </source>
</evidence>
<dbReference type="GO" id="GO:0005886">
    <property type="term" value="C:plasma membrane"/>
    <property type="evidence" value="ECO:0007669"/>
    <property type="project" value="UniProtKB-SubCell"/>
</dbReference>
<dbReference type="RefSeq" id="WP_012167817.1">
    <property type="nucleotide sequence ID" value="NC_009929.1"/>
</dbReference>
<geneLocation type="plasmid" evidence="9 10">
    <name>pREB4</name>
</geneLocation>
<dbReference type="Pfam" id="PF12696">
    <property type="entry name" value="TraG-D_C"/>
    <property type="match status" value="1"/>
</dbReference>
<proteinExistence type="predicted"/>
<dbReference type="EMBL" id="CP000841">
    <property type="protein sequence ID" value="ABW32548.1"/>
    <property type="molecule type" value="Genomic_DNA"/>
</dbReference>
<dbReference type="KEGG" id="amr:AM1_D0051"/>
<dbReference type="OrthoDB" id="102453at2"/>
<comment type="subcellular location">
    <subcellularLocation>
        <location evidence="1">Cell membrane</location>
        <topology evidence="1">Multi-pass membrane protein</topology>
    </subcellularLocation>
</comment>
<reference evidence="9 10" key="1">
    <citation type="journal article" date="2008" name="Proc. Natl. Acad. Sci. U.S.A.">
        <title>Niche adaptation and genome expansion in the chlorophyll d-producing cyanobacterium Acaryochloris marina.</title>
        <authorList>
            <person name="Swingley W.D."/>
            <person name="Chen M."/>
            <person name="Cheung P.C."/>
            <person name="Conrad A.L."/>
            <person name="Dejesa L.C."/>
            <person name="Hao J."/>
            <person name="Honchak B.M."/>
            <person name="Karbach L.E."/>
            <person name="Kurdoglu A."/>
            <person name="Lahiri S."/>
            <person name="Mastrian S.D."/>
            <person name="Miyashita H."/>
            <person name="Page L."/>
            <person name="Ramakrishna P."/>
            <person name="Satoh S."/>
            <person name="Sattley W.M."/>
            <person name="Shimada Y."/>
            <person name="Taylor H.L."/>
            <person name="Tomo T."/>
            <person name="Tsuchiya T."/>
            <person name="Wang Z.T."/>
            <person name="Raymond J."/>
            <person name="Mimuro M."/>
            <person name="Blankenship R.E."/>
            <person name="Touchman J.W."/>
        </authorList>
    </citation>
    <scope>NUCLEOTIDE SEQUENCE [LARGE SCALE GENOMIC DNA]</scope>
    <source>
        <strain evidence="10">MBIC 11017</strain>
        <plasmid evidence="10">Plasmid pREB4</plasmid>
    </source>
</reference>
<keyword evidence="3 7" id="KW-0812">Transmembrane</keyword>
<evidence type="ECO:0000256" key="6">
    <source>
        <dbReference type="SAM" id="MobiDB-lite"/>
    </source>
</evidence>
<evidence type="ECO:0000256" key="2">
    <source>
        <dbReference type="ARBA" id="ARBA00022475"/>
    </source>
</evidence>
<dbReference type="HOGENOM" id="CLU_026359_0_0_3"/>
<organism evidence="9 10">
    <name type="scientific">Acaryochloris marina (strain MBIC 11017)</name>
    <dbReference type="NCBI Taxonomy" id="329726"/>
    <lineage>
        <taxon>Bacteria</taxon>
        <taxon>Bacillati</taxon>
        <taxon>Cyanobacteriota</taxon>
        <taxon>Cyanophyceae</taxon>
        <taxon>Acaryochloridales</taxon>
        <taxon>Acaryochloridaceae</taxon>
        <taxon>Acaryochloris</taxon>
    </lineage>
</organism>
<dbReference type="CDD" id="cd01127">
    <property type="entry name" value="TrwB_TraG_TraD_VirD4"/>
    <property type="match status" value="1"/>
</dbReference>
<protein>
    <recommendedName>
        <fullName evidence="8">TraD/TraG TraM recognition site domain-containing protein</fullName>
    </recommendedName>
</protein>
<dbReference type="Gene3D" id="3.40.50.300">
    <property type="entry name" value="P-loop containing nucleotide triphosphate hydrolases"/>
    <property type="match status" value="2"/>
</dbReference>
<feature type="region of interest" description="Disordered" evidence="6">
    <location>
        <begin position="570"/>
        <end position="593"/>
    </location>
</feature>
<keyword evidence="5 7" id="KW-0472">Membrane</keyword>
<dbReference type="InterPro" id="IPR051539">
    <property type="entry name" value="T4SS-coupling_protein"/>
</dbReference>
<evidence type="ECO:0000256" key="1">
    <source>
        <dbReference type="ARBA" id="ARBA00004651"/>
    </source>
</evidence>
<dbReference type="InterPro" id="IPR027417">
    <property type="entry name" value="P-loop_NTPase"/>
</dbReference>
<evidence type="ECO:0000259" key="8">
    <source>
        <dbReference type="Pfam" id="PF12696"/>
    </source>
</evidence>
<accession>A8ZNG2</accession>
<evidence type="ECO:0000256" key="3">
    <source>
        <dbReference type="ARBA" id="ARBA00022692"/>
    </source>
</evidence>
<keyword evidence="9" id="KW-0614">Plasmid</keyword>
<sequence length="593" mass="65868">MSHHTEQPIQPPQQPSPQIDFQVYVLGGLFLVILVLVAITKGEIGHKKQKLGDARTAKDNEMRKAQHLAYDALEKRERNKITLWAGEPKGLTIDNENREIFIPRDLNSWIFSYLEEHFLTFGSSGCGKTFSLMAPLQRAMIKLGLPLCVFDAKGHEETEDQACPSSEIAGYARLHGYKVKIIAPGDKDSDVFNIFDMMEAKDDRPAYEDKDNAYVISDVLNENMQMNNADSGDQFFPLASKQLMQAMFMWAKMLDPDGDELILAYYLLKRVAQVGAAGIAALDLPPYVQIAFDQFLVSAGSPETAASIAGTALILFGRMITPATTATFCGKSTVDLNVTGKTLVIFRLNPKMKAATGPMLATTIQCFLLSNCYTARKQPLAFFLDEFQMIKICEIQKILTVARSNGVSLLFATQGMSFIEETYGEKRAIGIVEGCKTQVLGQLNGNKVAEYYGKQLGKSEVVTRSKSKSTGKSSSTSRNDSPHAKDLVSMGELMGLPQGSFYVLSRAIGNKRLARIPMRRNFVIPKWETDDAKRGVKEWFKYRKVARKRSKAKSMSNEEMIRYREMSVAILPDPKDDDDDDGGDTLAKGISSL</sequence>
<dbReference type="AlphaFoldDB" id="A8ZNG2"/>
<keyword evidence="4 7" id="KW-1133">Transmembrane helix</keyword>
<dbReference type="InterPro" id="IPR032689">
    <property type="entry name" value="TraG-D_C"/>
</dbReference>
<dbReference type="SUPFAM" id="SSF52540">
    <property type="entry name" value="P-loop containing nucleoside triphosphate hydrolases"/>
    <property type="match status" value="1"/>
</dbReference>
<evidence type="ECO:0000313" key="10">
    <source>
        <dbReference type="Proteomes" id="UP000000268"/>
    </source>
</evidence>
<keyword evidence="10" id="KW-1185">Reference proteome</keyword>
<dbReference type="PANTHER" id="PTHR37937">
    <property type="entry name" value="CONJUGATIVE TRANSFER: DNA TRANSPORT"/>
    <property type="match status" value="1"/>
</dbReference>
<feature type="domain" description="TraD/TraG TraM recognition site" evidence="8">
    <location>
        <begin position="379"/>
        <end position="498"/>
    </location>
</feature>
<gene>
    <name evidence="9" type="ordered locus">AM1_D0051</name>
</gene>
<evidence type="ECO:0000256" key="7">
    <source>
        <dbReference type="SAM" id="Phobius"/>
    </source>
</evidence>
<name>A8ZNG2_ACAM1</name>
<feature type="compositionally biased region" description="Low complexity" evidence="6">
    <location>
        <begin position="468"/>
        <end position="478"/>
    </location>
</feature>
<dbReference type="PANTHER" id="PTHR37937:SF1">
    <property type="entry name" value="CONJUGATIVE TRANSFER: DNA TRANSPORT"/>
    <property type="match status" value="1"/>
</dbReference>
<evidence type="ECO:0000313" key="9">
    <source>
        <dbReference type="EMBL" id="ABW32548.1"/>
    </source>
</evidence>